<gene>
    <name evidence="2" type="ORF">SAMN05444171_7362</name>
</gene>
<dbReference type="Proteomes" id="UP000183208">
    <property type="component" value="Unassembled WGS sequence"/>
</dbReference>
<dbReference type="AlphaFoldDB" id="A0A1H5IL98"/>
<dbReference type="Gene3D" id="3.90.550.10">
    <property type="entry name" value="Spore Coat Polysaccharide Biosynthesis Protein SpsA, Chain A"/>
    <property type="match status" value="1"/>
</dbReference>
<sequence length="320" mass="35546">MLDDPAISAAPPAVSVVIATYNRAHTLRHAVQSVCNSSFGDWELIVVGDACTDDTAECVASFGDPRIRFVNLPERTGDQSGPNNHGVALSRGRYVAFLNHDDIYLSDHLATCVAELERSGADLVWVPCAVARPKAVADGGLPFSFALIGVPQTASSYSPFATCLASSWVFRRGLADRVGPWQSPDRLHVTPSMDWLFRAWRSRAVLRFVPAVTVIVLPAGPRPGSYARTTSPEHDLVTRLLREDPRYRERILGEAAVNEAMDWFRNERYPQLRLLRRLLLRPFYWLLIRAGIHPLTLPNAIVYGRRGGLVRKHRTITGAE</sequence>
<dbReference type="PANTHER" id="PTHR43685">
    <property type="entry name" value="GLYCOSYLTRANSFERASE"/>
    <property type="match status" value="1"/>
</dbReference>
<dbReference type="InterPro" id="IPR029044">
    <property type="entry name" value="Nucleotide-diphossugar_trans"/>
</dbReference>
<keyword evidence="2" id="KW-0808">Transferase</keyword>
<dbReference type="CDD" id="cd00761">
    <property type="entry name" value="Glyco_tranf_GTA_type"/>
    <property type="match status" value="1"/>
</dbReference>
<dbReference type="GO" id="GO:0016740">
    <property type="term" value="F:transferase activity"/>
    <property type="evidence" value="ECO:0007669"/>
    <property type="project" value="UniProtKB-KW"/>
</dbReference>
<evidence type="ECO:0000313" key="3">
    <source>
        <dbReference type="Proteomes" id="UP000183208"/>
    </source>
</evidence>
<name>A0A1H5IL98_9BRAD</name>
<dbReference type="Pfam" id="PF00535">
    <property type="entry name" value="Glycos_transf_2"/>
    <property type="match status" value="1"/>
</dbReference>
<dbReference type="SUPFAM" id="SSF53448">
    <property type="entry name" value="Nucleotide-diphospho-sugar transferases"/>
    <property type="match status" value="1"/>
</dbReference>
<dbReference type="EMBL" id="FNTI01000001">
    <property type="protein sequence ID" value="SEE40970.1"/>
    <property type="molecule type" value="Genomic_DNA"/>
</dbReference>
<organism evidence="2 3">
    <name type="scientific">Bradyrhizobium lablabi</name>
    <dbReference type="NCBI Taxonomy" id="722472"/>
    <lineage>
        <taxon>Bacteria</taxon>
        <taxon>Pseudomonadati</taxon>
        <taxon>Pseudomonadota</taxon>
        <taxon>Alphaproteobacteria</taxon>
        <taxon>Hyphomicrobiales</taxon>
        <taxon>Nitrobacteraceae</taxon>
        <taxon>Bradyrhizobium</taxon>
    </lineage>
</organism>
<protein>
    <submittedName>
        <fullName evidence="2">Glycosyl transferase family 2</fullName>
    </submittedName>
</protein>
<accession>A0A1H5IL98</accession>
<dbReference type="InterPro" id="IPR001173">
    <property type="entry name" value="Glyco_trans_2-like"/>
</dbReference>
<reference evidence="2 3" key="1">
    <citation type="submission" date="2016-10" db="EMBL/GenBank/DDBJ databases">
        <authorList>
            <person name="de Groot N.N."/>
        </authorList>
    </citation>
    <scope>NUCLEOTIDE SEQUENCE [LARGE SCALE GENOMIC DNA]</scope>
    <source>
        <strain evidence="2 3">GAS522</strain>
    </source>
</reference>
<proteinExistence type="predicted"/>
<dbReference type="RefSeq" id="WP_157793763.1">
    <property type="nucleotide sequence ID" value="NZ_FNTI01000001.1"/>
</dbReference>
<dbReference type="PANTHER" id="PTHR43685:SF2">
    <property type="entry name" value="GLYCOSYLTRANSFERASE 2-LIKE DOMAIN-CONTAINING PROTEIN"/>
    <property type="match status" value="1"/>
</dbReference>
<evidence type="ECO:0000313" key="2">
    <source>
        <dbReference type="EMBL" id="SEE40970.1"/>
    </source>
</evidence>
<dbReference type="InterPro" id="IPR050834">
    <property type="entry name" value="Glycosyltransf_2"/>
</dbReference>
<evidence type="ECO:0000259" key="1">
    <source>
        <dbReference type="Pfam" id="PF00535"/>
    </source>
</evidence>
<feature type="domain" description="Glycosyltransferase 2-like" evidence="1">
    <location>
        <begin position="15"/>
        <end position="173"/>
    </location>
</feature>